<organism evidence="10 11">
    <name type="scientific">Anaeromyxobacter paludicola</name>
    <dbReference type="NCBI Taxonomy" id="2918171"/>
    <lineage>
        <taxon>Bacteria</taxon>
        <taxon>Pseudomonadati</taxon>
        <taxon>Myxococcota</taxon>
        <taxon>Myxococcia</taxon>
        <taxon>Myxococcales</taxon>
        <taxon>Cystobacterineae</taxon>
        <taxon>Anaeromyxobacteraceae</taxon>
        <taxon>Anaeromyxobacter</taxon>
    </lineage>
</organism>
<gene>
    <name evidence="10" type="primary">fkpA</name>
    <name evidence="10" type="ORF">AMPC_27400</name>
</gene>
<evidence type="ECO:0000256" key="7">
    <source>
        <dbReference type="SAM" id="MobiDB-lite"/>
    </source>
</evidence>
<dbReference type="PROSITE" id="PS50059">
    <property type="entry name" value="FKBP_PPIASE"/>
    <property type="match status" value="1"/>
</dbReference>
<dbReference type="GO" id="GO:0016853">
    <property type="term" value="F:isomerase activity"/>
    <property type="evidence" value="ECO:0007669"/>
    <property type="project" value="UniProtKB-KW"/>
</dbReference>
<dbReference type="PANTHER" id="PTHR43811">
    <property type="entry name" value="FKBP-TYPE PEPTIDYL-PROLYL CIS-TRANS ISOMERASE FKPA"/>
    <property type="match status" value="1"/>
</dbReference>
<dbReference type="SUPFAM" id="SSF54534">
    <property type="entry name" value="FKBP-like"/>
    <property type="match status" value="1"/>
</dbReference>
<evidence type="ECO:0000256" key="2">
    <source>
        <dbReference type="ARBA" id="ARBA00006577"/>
    </source>
</evidence>
<evidence type="ECO:0000256" key="6">
    <source>
        <dbReference type="RuleBase" id="RU003915"/>
    </source>
</evidence>
<evidence type="ECO:0000256" key="3">
    <source>
        <dbReference type="ARBA" id="ARBA00023110"/>
    </source>
</evidence>
<evidence type="ECO:0000256" key="1">
    <source>
        <dbReference type="ARBA" id="ARBA00000971"/>
    </source>
</evidence>
<keyword evidence="4 5" id="KW-0413">Isomerase</keyword>
<evidence type="ECO:0000256" key="5">
    <source>
        <dbReference type="PROSITE-ProRule" id="PRU00277"/>
    </source>
</evidence>
<evidence type="ECO:0000313" key="10">
    <source>
        <dbReference type="EMBL" id="BDG09627.1"/>
    </source>
</evidence>
<sequence>MRRFAVSALVLTLASGAHGADPRPAAQPPAAQKTDLKPTAQPPADSTAPDEQTLAAIGATVTRELELFSLSKEEYAVVRRGMDDAFAGKGVDPGPAQARINAFAQARMKAAADRRKAEAKPFLDKAAAEKGAERTASGLVYLPLAAGTGAQPKAADTVKVHYTGRFPDGKVFDSSVQRGQPAEFPLGRVIPCWTEGVAKMKVGGKARLVCPADLAYGDRGGPGIPPGSTLVFEVELLGVSAK</sequence>
<dbReference type="Proteomes" id="UP001162734">
    <property type="component" value="Chromosome"/>
</dbReference>
<feature type="compositionally biased region" description="Low complexity" evidence="7">
    <location>
        <begin position="22"/>
        <end position="32"/>
    </location>
</feature>
<protein>
    <recommendedName>
        <fullName evidence="6">Peptidyl-prolyl cis-trans isomerase</fullName>
        <ecNumber evidence="6">5.2.1.8</ecNumber>
    </recommendedName>
</protein>
<dbReference type="InterPro" id="IPR046357">
    <property type="entry name" value="PPIase_dom_sf"/>
</dbReference>
<dbReference type="EMBL" id="AP025592">
    <property type="protein sequence ID" value="BDG09627.1"/>
    <property type="molecule type" value="Genomic_DNA"/>
</dbReference>
<proteinExistence type="inferred from homology"/>
<dbReference type="Gene3D" id="3.10.50.40">
    <property type="match status" value="1"/>
</dbReference>
<feature type="chain" id="PRO_5046490137" description="Peptidyl-prolyl cis-trans isomerase" evidence="8">
    <location>
        <begin position="20"/>
        <end position="242"/>
    </location>
</feature>
<dbReference type="Pfam" id="PF00254">
    <property type="entry name" value="FKBP_C"/>
    <property type="match status" value="1"/>
</dbReference>
<dbReference type="Pfam" id="PF01346">
    <property type="entry name" value="FKBP_N"/>
    <property type="match status" value="1"/>
</dbReference>
<feature type="domain" description="PPIase FKBP-type" evidence="9">
    <location>
        <begin position="155"/>
        <end position="240"/>
    </location>
</feature>
<evidence type="ECO:0000313" key="11">
    <source>
        <dbReference type="Proteomes" id="UP001162734"/>
    </source>
</evidence>
<keyword evidence="11" id="KW-1185">Reference proteome</keyword>
<dbReference type="RefSeq" id="WP_248341902.1">
    <property type="nucleotide sequence ID" value="NZ_AP025592.1"/>
</dbReference>
<comment type="catalytic activity">
    <reaction evidence="1 5 6">
        <text>[protein]-peptidylproline (omega=180) = [protein]-peptidylproline (omega=0)</text>
        <dbReference type="Rhea" id="RHEA:16237"/>
        <dbReference type="Rhea" id="RHEA-COMP:10747"/>
        <dbReference type="Rhea" id="RHEA-COMP:10748"/>
        <dbReference type="ChEBI" id="CHEBI:83833"/>
        <dbReference type="ChEBI" id="CHEBI:83834"/>
        <dbReference type="EC" id="5.2.1.8"/>
    </reaction>
</comment>
<evidence type="ECO:0000259" key="9">
    <source>
        <dbReference type="PROSITE" id="PS50059"/>
    </source>
</evidence>
<evidence type="ECO:0000256" key="8">
    <source>
        <dbReference type="SAM" id="SignalP"/>
    </source>
</evidence>
<evidence type="ECO:0000256" key="4">
    <source>
        <dbReference type="ARBA" id="ARBA00023235"/>
    </source>
</evidence>
<feature type="signal peptide" evidence="8">
    <location>
        <begin position="1"/>
        <end position="19"/>
    </location>
</feature>
<dbReference type="InterPro" id="IPR001179">
    <property type="entry name" value="PPIase_FKBP_dom"/>
</dbReference>
<reference evidence="11" key="1">
    <citation type="journal article" date="2022" name="Int. J. Syst. Evol. Microbiol.">
        <title>Anaeromyxobacter oryzae sp. nov., Anaeromyxobacter diazotrophicus sp. nov. and Anaeromyxobacter paludicola sp. nov., isolated from paddy soils.</title>
        <authorList>
            <person name="Itoh H."/>
            <person name="Xu Z."/>
            <person name="Mise K."/>
            <person name="Masuda Y."/>
            <person name="Ushijima N."/>
            <person name="Hayakawa C."/>
            <person name="Shiratori Y."/>
            <person name="Senoo K."/>
        </authorList>
    </citation>
    <scope>NUCLEOTIDE SEQUENCE [LARGE SCALE GENOMIC DNA]</scope>
    <source>
        <strain evidence="11">Red630</strain>
    </source>
</reference>
<keyword evidence="8" id="KW-0732">Signal</keyword>
<name>A0ABM7XCL4_9BACT</name>
<feature type="region of interest" description="Disordered" evidence="7">
    <location>
        <begin position="17"/>
        <end position="50"/>
    </location>
</feature>
<keyword evidence="3 5" id="KW-0697">Rotamase</keyword>
<dbReference type="PANTHER" id="PTHR43811:SF19">
    <property type="entry name" value="39 KDA FK506-BINDING NUCLEAR PROTEIN"/>
    <property type="match status" value="1"/>
</dbReference>
<accession>A0ABM7XCL4</accession>
<comment type="similarity">
    <text evidence="2 6">Belongs to the FKBP-type PPIase family.</text>
</comment>
<dbReference type="InterPro" id="IPR000774">
    <property type="entry name" value="PPIase_FKBP_N"/>
</dbReference>
<dbReference type="EC" id="5.2.1.8" evidence="6"/>